<gene>
    <name evidence="8" type="ORF">GCM10023147_47490</name>
</gene>
<feature type="region of interest" description="Disordered" evidence="6">
    <location>
        <begin position="196"/>
        <end position="244"/>
    </location>
</feature>
<protein>
    <submittedName>
        <fullName evidence="8">LysR substrate-binding domain-containing protein</fullName>
    </submittedName>
</protein>
<evidence type="ECO:0000313" key="9">
    <source>
        <dbReference type="Proteomes" id="UP001500635"/>
    </source>
</evidence>
<evidence type="ECO:0000259" key="7">
    <source>
        <dbReference type="Pfam" id="PF03466"/>
    </source>
</evidence>
<organism evidence="8 9">
    <name type="scientific">Tsukamurella soli</name>
    <dbReference type="NCBI Taxonomy" id="644556"/>
    <lineage>
        <taxon>Bacteria</taxon>
        <taxon>Bacillati</taxon>
        <taxon>Actinomycetota</taxon>
        <taxon>Actinomycetes</taxon>
        <taxon>Mycobacteriales</taxon>
        <taxon>Tsukamurellaceae</taxon>
        <taxon>Tsukamurella</taxon>
    </lineage>
</organism>
<keyword evidence="5" id="KW-0804">Transcription</keyword>
<feature type="compositionally biased region" description="Basic and acidic residues" evidence="6">
    <location>
        <begin position="208"/>
        <end position="218"/>
    </location>
</feature>
<evidence type="ECO:0000313" key="8">
    <source>
        <dbReference type="EMBL" id="GAA4404774.1"/>
    </source>
</evidence>
<feature type="domain" description="LysR substrate-binding" evidence="7">
    <location>
        <begin position="22"/>
        <end position="196"/>
    </location>
</feature>
<accession>A0ABP8KE68</accession>
<dbReference type="PANTHER" id="PTHR30346">
    <property type="entry name" value="TRANSCRIPTIONAL DUAL REGULATOR HCAR-RELATED"/>
    <property type="match status" value="1"/>
</dbReference>
<dbReference type="InterPro" id="IPR005119">
    <property type="entry name" value="LysR_subst-bd"/>
</dbReference>
<dbReference type="EMBL" id="BAABFR010000128">
    <property type="protein sequence ID" value="GAA4404774.1"/>
    <property type="molecule type" value="Genomic_DNA"/>
</dbReference>
<keyword evidence="9" id="KW-1185">Reference proteome</keyword>
<reference evidence="9" key="1">
    <citation type="journal article" date="2019" name="Int. J. Syst. Evol. Microbiol.">
        <title>The Global Catalogue of Microorganisms (GCM) 10K type strain sequencing project: providing services to taxonomists for standard genome sequencing and annotation.</title>
        <authorList>
            <consortium name="The Broad Institute Genomics Platform"/>
            <consortium name="The Broad Institute Genome Sequencing Center for Infectious Disease"/>
            <person name="Wu L."/>
            <person name="Ma J."/>
        </authorList>
    </citation>
    <scope>NUCLEOTIDE SEQUENCE [LARGE SCALE GENOMIC DNA]</scope>
    <source>
        <strain evidence="9">JCM 17688</strain>
    </source>
</reference>
<evidence type="ECO:0000256" key="3">
    <source>
        <dbReference type="ARBA" id="ARBA00023125"/>
    </source>
</evidence>
<evidence type="ECO:0000256" key="1">
    <source>
        <dbReference type="ARBA" id="ARBA00009437"/>
    </source>
</evidence>
<dbReference type="Pfam" id="PF03466">
    <property type="entry name" value="LysR_substrate"/>
    <property type="match status" value="1"/>
</dbReference>
<comment type="caution">
    <text evidence="8">The sequence shown here is derived from an EMBL/GenBank/DDBJ whole genome shotgun (WGS) entry which is preliminary data.</text>
</comment>
<feature type="compositionally biased region" description="Low complexity" evidence="6">
    <location>
        <begin position="219"/>
        <end position="230"/>
    </location>
</feature>
<sequence>MSAPDTHPVFRLAYVPGVTPAKWVRTWGERRRDVPLELLSCSAADGVELLTSGGAHAALLRLPVGGADELDSIVLYRETAVAVVPTDHLLTAADEVTVADLADEPVLHPLDDPLEWGTRPGLPVEHRPETTAEAVELVAAGVGTVVVPQSLARLYHRRDLTYRPVTDGPVSPVGLVWPAGAPDELVEEFIGIVRGRTANSSRGQSDPPPKRTAREKALAKQAARAAAGKSPARRRGPDARRGRR</sequence>
<dbReference type="PANTHER" id="PTHR30346:SF0">
    <property type="entry name" value="HCA OPERON TRANSCRIPTIONAL ACTIVATOR HCAR"/>
    <property type="match status" value="1"/>
</dbReference>
<feature type="compositionally biased region" description="Basic and acidic residues" evidence="6">
    <location>
        <begin position="235"/>
        <end position="244"/>
    </location>
</feature>
<evidence type="ECO:0000256" key="6">
    <source>
        <dbReference type="SAM" id="MobiDB-lite"/>
    </source>
</evidence>
<comment type="similarity">
    <text evidence="1">Belongs to the LysR transcriptional regulatory family.</text>
</comment>
<keyword evidence="4" id="KW-0010">Activator</keyword>
<dbReference type="SUPFAM" id="SSF53850">
    <property type="entry name" value="Periplasmic binding protein-like II"/>
    <property type="match status" value="1"/>
</dbReference>
<evidence type="ECO:0000256" key="5">
    <source>
        <dbReference type="ARBA" id="ARBA00023163"/>
    </source>
</evidence>
<dbReference type="RefSeq" id="WP_345000892.1">
    <property type="nucleotide sequence ID" value="NZ_BAABFR010000128.1"/>
</dbReference>
<evidence type="ECO:0000256" key="4">
    <source>
        <dbReference type="ARBA" id="ARBA00023159"/>
    </source>
</evidence>
<keyword evidence="3" id="KW-0238">DNA-binding</keyword>
<proteinExistence type="inferred from homology"/>
<dbReference type="Gene3D" id="3.40.190.10">
    <property type="entry name" value="Periplasmic binding protein-like II"/>
    <property type="match status" value="2"/>
</dbReference>
<keyword evidence="2" id="KW-0805">Transcription regulation</keyword>
<dbReference type="Proteomes" id="UP001500635">
    <property type="component" value="Unassembled WGS sequence"/>
</dbReference>
<name>A0ABP8KE68_9ACTN</name>
<evidence type="ECO:0000256" key="2">
    <source>
        <dbReference type="ARBA" id="ARBA00023015"/>
    </source>
</evidence>